<sequence length="75" mass="8715">MTKHKLREHVEYYCGEARASLEISRDIEVTIFILLNSGWRLRGITGSAVGHRSIAPGFKLLTDYVRRVFRLLFHL</sequence>
<proteinExistence type="predicted"/>
<reference evidence="1" key="1">
    <citation type="journal article" date="2023" name="Mol. Biol. Evol.">
        <title>Third-Generation Sequencing Reveals the Adaptive Role of the Epigenome in Three Deep-Sea Polychaetes.</title>
        <authorList>
            <person name="Perez M."/>
            <person name="Aroh O."/>
            <person name="Sun Y."/>
            <person name="Lan Y."/>
            <person name="Juniper S.K."/>
            <person name="Young C.R."/>
            <person name="Angers B."/>
            <person name="Qian P.Y."/>
        </authorList>
    </citation>
    <scope>NUCLEOTIDE SEQUENCE</scope>
    <source>
        <strain evidence="1">P08H-3</strain>
    </source>
</reference>
<name>A0AAD9IYS4_9ANNE</name>
<organism evidence="1 2">
    <name type="scientific">Paralvinella palmiformis</name>
    <dbReference type="NCBI Taxonomy" id="53620"/>
    <lineage>
        <taxon>Eukaryota</taxon>
        <taxon>Metazoa</taxon>
        <taxon>Spiralia</taxon>
        <taxon>Lophotrochozoa</taxon>
        <taxon>Annelida</taxon>
        <taxon>Polychaeta</taxon>
        <taxon>Sedentaria</taxon>
        <taxon>Canalipalpata</taxon>
        <taxon>Terebellida</taxon>
        <taxon>Terebelliformia</taxon>
        <taxon>Alvinellidae</taxon>
        <taxon>Paralvinella</taxon>
    </lineage>
</organism>
<comment type="caution">
    <text evidence="1">The sequence shown here is derived from an EMBL/GenBank/DDBJ whole genome shotgun (WGS) entry which is preliminary data.</text>
</comment>
<evidence type="ECO:0000313" key="2">
    <source>
        <dbReference type="Proteomes" id="UP001208570"/>
    </source>
</evidence>
<dbReference type="EMBL" id="JAODUP010000887">
    <property type="protein sequence ID" value="KAK2143013.1"/>
    <property type="molecule type" value="Genomic_DNA"/>
</dbReference>
<protein>
    <submittedName>
        <fullName evidence="1">Uncharacterized protein</fullName>
    </submittedName>
</protein>
<dbReference type="AlphaFoldDB" id="A0AAD9IYS4"/>
<evidence type="ECO:0000313" key="1">
    <source>
        <dbReference type="EMBL" id="KAK2143013.1"/>
    </source>
</evidence>
<gene>
    <name evidence="1" type="ORF">LSH36_887g02088</name>
</gene>
<dbReference type="Proteomes" id="UP001208570">
    <property type="component" value="Unassembled WGS sequence"/>
</dbReference>
<keyword evidence="2" id="KW-1185">Reference proteome</keyword>
<accession>A0AAD9IYS4</accession>